<dbReference type="RefSeq" id="WP_171435891.1">
    <property type="nucleotide sequence ID" value="NZ_JABFJV010000089.1"/>
</dbReference>
<dbReference type="Proteomes" id="UP000563426">
    <property type="component" value="Unassembled WGS sequence"/>
</dbReference>
<comment type="caution">
    <text evidence="1">The sequence shown here is derived from an EMBL/GenBank/DDBJ whole genome shotgun (WGS) entry which is preliminary data.</text>
</comment>
<dbReference type="AlphaFoldDB" id="A0A7Y4NRW0"/>
<dbReference type="EMBL" id="JABFJV010000089">
    <property type="protein sequence ID" value="NOK34974.1"/>
    <property type="molecule type" value="Genomic_DNA"/>
</dbReference>
<organism evidence="1 2">
    <name type="scientific">Corallococcus exercitus</name>
    <dbReference type="NCBI Taxonomy" id="2316736"/>
    <lineage>
        <taxon>Bacteria</taxon>
        <taxon>Pseudomonadati</taxon>
        <taxon>Myxococcota</taxon>
        <taxon>Myxococcia</taxon>
        <taxon>Myxococcales</taxon>
        <taxon>Cystobacterineae</taxon>
        <taxon>Myxococcaceae</taxon>
        <taxon>Corallococcus</taxon>
    </lineage>
</organism>
<proteinExistence type="predicted"/>
<evidence type="ECO:0000313" key="1">
    <source>
        <dbReference type="EMBL" id="NOK34974.1"/>
    </source>
</evidence>
<reference evidence="1 2" key="1">
    <citation type="submission" date="2020-05" db="EMBL/GenBank/DDBJ databases">
        <authorList>
            <person name="Whitworth D."/>
        </authorList>
    </citation>
    <scope>NUCLEOTIDE SEQUENCE [LARGE SCALE GENOMIC DNA]</scope>
    <source>
        <strain evidence="1 2">AB043B</strain>
    </source>
</reference>
<name>A0A7Y4NRW0_9BACT</name>
<protein>
    <submittedName>
        <fullName evidence="1">Uncharacterized protein</fullName>
    </submittedName>
</protein>
<gene>
    <name evidence="1" type="ORF">HMI49_17380</name>
</gene>
<sequence>MFHPTAILDDTGNADLHVGFVSCFGEPSVQWAFVDAEGQFSGLGSIRVSKVEEFIEALRRASQEALDNDPR</sequence>
<evidence type="ECO:0000313" key="2">
    <source>
        <dbReference type="Proteomes" id="UP000563426"/>
    </source>
</evidence>
<accession>A0A7Y4NRW0</accession>
<keyword evidence="2" id="KW-1185">Reference proteome</keyword>